<name>A0A1V4A1R7_9ACTN</name>
<dbReference type="Pfam" id="PF08241">
    <property type="entry name" value="Methyltransf_11"/>
    <property type="match status" value="1"/>
</dbReference>
<dbReference type="PANTHER" id="PTHR43591:SF24">
    <property type="entry name" value="2-METHOXY-6-POLYPRENYL-1,4-BENZOQUINOL METHYLASE, MITOCHONDRIAL"/>
    <property type="match status" value="1"/>
</dbReference>
<comment type="caution">
    <text evidence="2">The sequence shown here is derived from an EMBL/GenBank/DDBJ whole genome shotgun (WGS) entry which is preliminary data.</text>
</comment>
<keyword evidence="3" id="KW-1185">Reference proteome</keyword>
<reference evidence="2 3" key="1">
    <citation type="submission" date="2017-02" db="EMBL/GenBank/DDBJ databases">
        <title>Draft Genome Sequence of Streptomyces tsukubaensis F601, a Producer of the immunosuppressant tacrolimus FK506.</title>
        <authorList>
            <person name="Zong G."/>
            <person name="Zhong C."/>
            <person name="Fu J."/>
            <person name="Qin R."/>
            <person name="Cao G."/>
        </authorList>
    </citation>
    <scope>NUCLEOTIDE SEQUENCE [LARGE SCALE GENOMIC DNA]</scope>
    <source>
        <strain evidence="2 3">F601</strain>
    </source>
</reference>
<dbReference type="EMBL" id="MVFC01000031">
    <property type="protein sequence ID" value="OON73440.1"/>
    <property type="molecule type" value="Genomic_DNA"/>
</dbReference>
<protein>
    <recommendedName>
        <fullName evidence="1">Methyltransferase type 11 domain-containing protein</fullName>
    </recommendedName>
</protein>
<dbReference type="Gene3D" id="3.40.50.150">
    <property type="entry name" value="Vaccinia Virus protein VP39"/>
    <property type="match status" value="1"/>
</dbReference>
<dbReference type="GO" id="GO:0008757">
    <property type="term" value="F:S-adenosylmethionine-dependent methyltransferase activity"/>
    <property type="evidence" value="ECO:0007669"/>
    <property type="project" value="InterPro"/>
</dbReference>
<evidence type="ECO:0000313" key="3">
    <source>
        <dbReference type="Proteomes" id="UP000190539"/>
    </source>
</evidence>
<proteinExistence type="predicted"/>
<feature type="domain" description="Methyltransferase type 11" evidence="1">
    <location>
        <begin position="56"/>
        <end position="152"/>
    </location>
</feature>
<dbReference type="InterPro" id="IPR013216">
    <property type="entry name" value="Methyltransf_11"/>
</dbReference>
<dbReference type="Proteomes" id="UP000190539">
    <property type="component" value="Unassembled WGS sequence"/>
</dbReference>
<evidence type="ECO:0000259" key="1">
    <source>
        <dbReference type="Pfam" id="PF08241"/>
    </source>
</evidence>
<accession>A0A1V4A1R7</accession>
<sequence length="259" mass="28763">MGMPNASEPRNSVTRWSDEQVAQQYQATVASTEWLLGYPFVFRSLNLDALQGGRLLDLGCGPGKIADYVASHFGVHVVAADISPHMLDVARKYANPLVEYHLLVDDRIPEVPDASVDRAMCNFVLVCVPQPWQVLRLFREVHRLLKPGGKFTVLNADHTRIGVRFASFILGREGDRYKAGDRIPVHLEQPDGSWLDLIDVYCPTETSVGLLREAGFSTVEQQAYVLADAEGVVDDSLLTGRDWTAERTMAPFVHLTASK</sequence>
<dbReference type="SUPFAM" id="SSF53335">
    <property type="entry name" value="S-adenosyl-L-methionine-dependent methyltransferases"/>
    <property type="match status" value="1"/>
</dbReference>
<dbReference type="STRING" id="83656.B1H18_27010"/>
<dbReference type="CDD" id="cd02440">
    <property type="entry name" value="AdoMet_MTases"/>
    <property type="match status" value="1"/>
</dbReference>
<dbReference type="PANTHER" id="PTHR43591">
    <property type="entry name" value="METHYLTRANSFERASE"/>
    <property type="match status" value="1"/>
</dbReference>
<dbReference type="InterPro" id="IPR029063">
    <property type="entry name" value="SAM-dependent_MTases_sf"/>
</dbReference>
<gene>
    <name evidence="2" type="ORF">B1H18_27010</name>
</gene>
<evidence type="ECO:0000313" key="2">
    <source>
        <dbReference type="EMBL" id="OON73440.1"/>
    </source>
</evidence>
<dbReference type="AlphaFoldDB" id="A0A1V4A1R7"/>
<organism evidence="2 3">
    <name type="scientific">Streptomyces tsukubensis</name>
    <dbReference type="NCBI Taxonomy" id="83656"/>
    <lineage>
        <taxon>Bacteria</taxon>
        <taxon>Bacillati</taxon>
        <taxon>Actinomycetota</taxon>
        <taxon>Actinomycetes</taxon>
        <taxon>Kitasatosporales</taxon>
        <taxon>Streptomycetaceae</taxon>
        <taxon>Streptomyces</taxon>
    </lineage>
</organism>